<evidence type="ECO:0000256" key="1">
    <source>
        <dbReference type="SAM" id="SignalP"/>
    </source>
</evidence>
<comment type="caution">
    <text evidence="2">The sequence shown here is derived from an EMBL/GenBank/DDBJ whole genome shotgun (WGS) entry which is preliminary data.</text>
</comment>
<dbReference type="RefSeq" id="WP_156415996.1">
    <property type="nucleotide sequence ID" value="NZ_JARRTL010000004.1"/>
</dbReference>
<evidence type="ECO:0000313" key="2">
    <source>
        <dbReference type="EMBL" id="MEC0483403.1"/>
    </source>
</evidence>
<proteinExistence type="predicted"/>
<dbReference type="EMBL" id="JARRTL010000004">
    <property type="protein sequence ID" value="MEC0483403.1"/>
    <property type="molecule type" value="Genomic_DNA"/>
</dbReference>
<keyword evidence="3" id="KW-1185">Reference proteome</keyword>
<gene>
    <name evidence="2" type="ORF">P8828_00825</name>
</gene>
<dbReference type="Proteomes" id="UP001341297">
    <property type="component" value="Unassembled WGS sequence"/>
</dbReference>
<keyword evidence="1" id="KW-0732">Signal</keyword>
<sequence length="41" mass="4265">MKKWLFGIAVVAALLITGVAVAESTHQAEGGYYIAGFPRGA</sequence>
<accession>A0ABU6GXB2</accession>
<evidence type="ECO:0000313" key="3">
    <source>
        <dbReference type="Proteomes" id="UP001341297"/>
    </source>
</evidence>
<organism evidence="2 3">
    <name type="scientific">Bacillus glycinifermentans</name>
    <dbReference type="NCBI Taxonomy" id="1664069"/>
    <lineage>
        <taxon>Bacteria</taxon>
        <taxon>Bacillati</taxon>
        <taxon>Bacillota</taxon>
        <taxon>Bacilli</taxon>
        <taxon>Bacillales</taxon>
        <taxon>Bacillaceae</taxon>
        <taxon>Bacillus</taxon>
    </lineage>
</organism>
<dbReference type="NCBIfam" id="NF033802">
    <property type="entry name" value="AimP_fam"/>
    <property type="match status" value="1"/>
</dbReference>
<reference evidence="2 3" key="1">
    <citation type="submission" date="2023-03" db="EMBL/GenBank/DDBJ databases">
        <title>Agriculturally important microbes genome sequencing.</title>
        <authorList>
            <person name="Dunlap C."/>
        </authorList>
    </citation>
    <scope>NUCLEOTIDE SEQUENCE [LARGE SCALE GENOMIC DNA]</scope>
    <source>
        <strain evidence="2 3">CBP-3203</strain>
    </source>
</reference>
<feature type="chain" id="PRO_5047377121" evidence="1">
    <location>
        <begin position="23"/>
        <end position="41"/>
    </location>
</feature>
<feature type="signal peptide" evidence="1">
    <location>
        <begin position="1"/>
        <end position="22"/>
    </location>
</feature>
<name>A0ABU6GXB2_9BACI</name>
<protein>
    <submittedName>
        <fullName evidence="2">Lysogeny pheromone AimP family peptide</fullName>
    </submittedName>
</protein>